<dbReference type="Gene3D" id="3.40.50.720">
    <property type="entry name" value="NAD(P)-binding Rossmann-like Domain"/>
    <property type="match status" value="1"/>
</dbReference>
<name>A0A7C9N5P3_9LACO</name>
<dbReference type="Gene3D" id="3.90.180.10">
    <property type="entry name" value="Medium-chain alcohol dehydrogenases, catalytic domain"/>
    <property type="match status" value="1"/>
</dbReference>
<sequence length="125" mass="13645">MDYQVVDFRQVIQPVDAVLDTVGDKVLVDSMNYVRQGGHLVSIEAAPDLLVAESGAFAGEFFQLQPNVGVLGQLLTLVAKRQVKPLIERVIPFTAPAIRAALKVVGSGHERGKRVISVWNPQLEK</sequence>
<protein>
    <submittedName>
        <fullName evidence="1">Zinc-binding dehydrogenase</fullName>
    </submittedName>
</protein>
<reference evidence="1 2" key="1">
    <citation type="journal article" date="2019" name="Appl. Environ. Microbiol.">
        <title>Genetic determinants of hydroxycinnamic acid metabolism in heterofermentative lactobacilli.</title>
        <authorList>
            <person name="Gaur G."/>
            <person name="Oh J.H."/>
            <person name="Filannino P."/>
            <person name="Gobbetti M."/>
            <person name="van Pijkeren J.P."/>
            <person name="Ganzle M.G."/>
        </authorList>
    </citation>
    <scope>NUCLEOTIDE SEQUENCE [LARGE SCALE GENOMIC DNA]</scope>
    <source>
        <strain evidence="1 2">FUA3583</strain>
    </source>
</reference>
<proteinExistence type="predicted"/>
<organism evidence="1 2">
    <name type="scientific">Furfurilactobacillus rossiae</name>
    <dbReference type="NCBI Taxonomy" id="231049"/>
    <lineage>
        <taxon>Bacteria</taxon>
        <taxon>Bacillati</taxon>
        <taxon>Bacillota</taxon>
        <taxon>Bacilli</taxon>
        <taxon>Lactobacillales</taxon>
        <taxon>Lactobacillaceae</taxon>
        <taxon>Furfurilactobacillus</taxon>
    </lineage>
</organism>
<dbReference type="Proteomes" id="UP000480570">
    <property type="component" value="Unassembled WGS sequence"/>
</dbReference>
<dbReference type="AlphaFoldDB" id="A0A7C9N5P3"/>
<gene>
    <name evidence="1" type="ORF">GB992_09635</name>
</gene>
<comment type="caution">
    <text evidence="1">The sequence shown here is derived from an EMBL/GenBank/DDBJ whole genome shotgun (WGS) entry which is preliminary data.</text>
</comment>
<dbReference type="Pfam" id="PF13602">
    <property type="entry name" value="ADH_zinc_N_2"/>
    <property type="match status" value="1"/>
</dbReference>
<evidence type="ECO:0000313" key="1">
    <source>
        <dbReference type="EMBL" id="MYV06089.1"/>
    </source>
</evidence>
<accession>A0A7C9N5P3</accession>
<dbReference type="EMBL" id="WEZT01000020">
    <property type="protein sequence ID" value="MYV06089.1"/>
    <property type="molecule type" value="Genomic_DNA"/>
</dbReference>
<evidence type="ECO:0000313" key="2">
    <source>
        <dbReference type="Proteomes" id="UP000480570"/>
    </source>
</evidence>